<reference evidence="2 3" key="1">
    <citation type="journal article" date="2015" name="Genome Announc.">
        <title>Complete Genome Sequence of Polypropylene Glycol- and Polyethylene Glycol-Degrading Sphingopyxis macrogoltabida Strain EY-1.</title>
        <authorList>
            <person name="Ohtsubo Y."/>
            <person name="Nagata Y."/>
            <person name="Numata M."/>
            <person name="Tsuchikane K."/>
            <person name="Hosoyama A."/>
            <person name="Yamazoe A."/>
            <person name="Tsuda M."/>
            <person name="Fujita N."/>
            <person name="Kawai F."/>
        </authorList>
    </citation>
    <scope>NUCLEOTIDE SEQUENCE [LARGE SCALE GENOMIC DNA]</scope>
    <source>
        <strain evidence="2 3">EY-1</strain>
    </source>
</reference>
<evidence type="ECO:0000259" key="1">
    <source>
        <dbReference type="Pfam" id="PF07858"/>
    </source>
</evidence>
<dbReference type="RefSeq" id="WP_054588183.1">
    <property type="nucleotide sequence ID" value="NZ_CP012700.1"/>
</dbReference>
<organism evidence="2 3">
    <name type="scientific">Sphingopyxis macrogoltabida</name>
    <name type="common">Sphingomonas macrogoltabidus</name>
    <dbReference type="NCBI Taxonomy" id="33050"/>
    <lineage>
        <taxon>Bacteria</taxon>
        <taxon>Pseudomonadati</taxon>
        <taxon>Pseudomonadota</taxon>
        <taxon>Alphaproteobacteria</taxon>
        <taxon>Sphingomonadales</taxon>
        <taxon>Sphingomonadaceae</taxon>
        <taxon>Sphingopyxis</taxon>
    </lineage>
</organism>
<proteinExistence type="predicted"/>
<sequence length="124" mass="13277">MTAGPVAVVEALVAAFNRRDATAIAGLLADDVVCAGIPLEPAHGRAATMDMLAPFLAAEAIDWRILAIAANGNIVFTEREDRFRFAGQGWTSVRAAGIFEIDGSGRIAAWRDYFDLAELERAMP</sequence>
<dbReference type="PATRIC" id="fig|33050.5.peg.2280"/>
<dbReference type="InterPro" id="IPR013100">
    <property type="entry name" value="LEH"/>
</dbReference>
<dbReference type="KEGG" id="smag:AN936_11015"/>
<dbReference type="Pfam" id="PF07858">
    <property type="entry name" value="LEH"/>
    <property type="match status" value="1"/>
</dbReference>
<dbReference type="SUPFAM" id="SSF54427">
    <property type="entry name" value="NTF2-like"/>
    <property type="match status" value="1"/>
</dbReference>
<protein>
    <recommendedName>
        <fullName evidence="1">Limonene-1,2-epoxide hydrolase domain-containing protein</fullName>
    </recommendedName>
</protein>
<dbReference type="Gene3D" id="3.10.450.50">
    <property type="match status" value="1"/>
</dbReference>
<feature type="domain" description="Limonene-1,2-epoxide hydrolase" evidence="1">
    <location>
        <begin position="5"/>
        <end position="121"/>
    </location>
</feature>
<name>A0A0N9UZ73_SPHMC</name>
<dbReference type="InterPro" id="IPR032710">
    <property type="entry name" value="NTF2-like_dom_sf"/>
</dbReference>
<dbReference type="Proteomes" id="UP000058074">
    <property type="component" value="Chromosome"/>
</dbReference>
<dbReference type="EMBL" id="CP012700">
    <property type="protein sequence ID" value="ALH80880.1"/>
    <property type="molecule type" value="Genomic_DNA"/>
</dbReference>
<dbReference type="AlphaFoldDB" id="A0A0N9UZ73"/>
<evidence type="ECO:0000313" key="3">
    <source>
        <dbReference type="Proteomes" id="UP000058074"/>
    </source>
</evidence>
<dbReference type="OrthoDB" id="9781757at2"/>
<evidence type="ECO:0000313" key="2">
    <source>
        <dbReference type="EMBL" id="ALH80880.1"/>
    </source>
</evidence>
<gene>
    <name evidence="2" type="ORF">AN936_11015</name>
</gene>
<accession>A0A0N9UZ73</accession>